<proteinExistence type="predicted"/>
<organism evidence="1 2">
    <name type="scientific">Eleusine coracana subsp. coracana</name>
    <dbReference type="NCBI Taxonomy" id="191504"/>
    <lineage>
        <taxon>Eukaryota</taxon>
        <taxon>Viridiplantae</taxon>
        <taxon>Streptophyta</taxon>
        <taxon>Embryophyta</taxon>
        <taxon>Tracheophyta</taxon>
        <taxon>Spermatophyta</taxon>
        <taxon>Magnoliopsida</taxon>
        <taxon>Liliopsida</taxon>
        <taxon>Poales</taxon>
        <taxon>Poaceae</taxon>
        <taxon>PACMAD clade</taxon>
        <taxon>Chloridoideae</taxon>
        <taxon>Cynodonteae</taxon>
        <taxon>Eleusininae</taxon>
        <taxon>Eleusine</taxon>
    </lineage>
</organism>
<evidence type="ECO:0000313" key="2">
    <source>
        <dbReference type="Proteomes" id="UP001054889"/>
    </source>
</evidence>
<dbReference type="EMBL" id="BQKI01000008">
    <property type="protein sequence ID" value="GJM99729.1"/>
    <property type="molecule type" value="Genomic_DNA"/>
</dbReference>
<reference evidence="1" key="1">
    <citation type="journal article" date="2018" name="DNA Res.">
        <title>Multiple hybrid de novo genome assembly of finger millet, an orphan allotetraploid crop.</title>
        <authorList>
            <person name="Hatakeyama M."/>
            <person name="Aluri S."/>
            <person name="Balachadran M.T."/>
            <person name="Sivarajan S.R."/>
            <person name="Patrignani A."/>
            <person name="Gruter S."/>
            <person name="Poveda L."/>
            <person name="Shimizu-Inatsugi R."/>
            <person name="Baeten J."/>
            <person name="Francoijs K.J."/>
            <person name="Nataraja K.N."/>
            <person name="Reddy Y.A.N."/>
            <person name="Phadnis S."/>
            <person name="Ravikumar R.L."/>
            <person name="Schlapbach R."/>
            <person name="Sreeman S.M."/>
            <person name="Shimizu K.K."/>
        </authorList>
    </citation>
    <scope>NUCLEOTIDE SEQUENCE</scope>
</reference>
<dbReference type="AlphaFoldDB" id="A0AAV5CNX9"/>
<accession>A0AAV5CNX9</accession>
<protein>
    <submittedName>
        <fullName evidence="1">Uncharacterized protein</fullName>
    </submittedName>
</protein>
<sequence length="110" mass="12579">MSTRSQLPRSCLSRVARLQRPCEELGLGFNEPDPRHELTIQQKPKARGSNRCRRASSRLPCRLVRISARTASPGSPLPRNRLCPVASCVVWDVWEEKMADKWAQARVAWR</sequence>
<gene>
    <name evidence="1" type="primary">ga16856</name>
    <name evidence="1" type="ORF">PR202_ga16856</name>
</gene>
<name>A0AAV5CNX9_ELECO</name>
<comment type="caution">
    <text evidence="1">The sequence shown here is derived from an EMBL/GenBank/DDBJ whole genome shotgun (WGS) entry which is preliminary data.</text>
</comment>
<dbReference type="Proteomes" id="UP001054889">
    <property type="component" value="Unassembled WGS sequence"/>
</dbReference>
<keyword evidence="2" id="KW-1185">Reference proteome</keyword>
<evidence type="ECO:0000313" key="1">
    <source>
        <dbReference type="EMBL" id="GJM99729.1"/>
    </source>
</evidence>
<reference evidence="1" key="2">
    <citation type="submission" date="2021-12" db="EMBL/GenBank/DDBJ databases">
        <title>Resequencing data analysis of finger millet.</title>
        <authorList>
            <person name="Hatakeyama M."/>
            <person name="Aluri S."/>
            <person name="Balachadran M.T."/>
            <person name="Sivarajan S.R."/>
            <person name="Poveda L."/>
            <person name="Shimizu-Inatsugi R."/>
            <person name="Schlapbach R."/>
            <person name="Sreeman S.M."/>
            <person name="Shimizu K.K."/>
        </authorList>
    </citation>
    <scope>NUCLEOTIDE SEQUENCE</scope>
</reference>